<organism evidence="12 13">
    <name type="scientific">Halothermothrix orenii (strain H 168 / OCM 544 / DSM 9562)</name>
    <dbReference type="NCBI Taxonomy" id="373903"/>
    <lineage>
        <taxon>Bacteria</taxon>
        <taxon>Bacillati</taxon>
        <taxon>Bacillota</taxon>
        <taxon>Clostridia</taxon>
        <taxon>Halanaerobiales</taxon>
        <taxon>Halothermotrichaceae</taxon>
        <taxon>Halothermothrix</taxon>
    </lineage>
</organism>
<dbReference type="PANTHER" id="PTHR30425">
    <property type="entry name" value="PHOSPHATE TRANSPORT SYSTEM PERMEASE PROTEIN PST"/>
    <property type="match status" value="1"/>
</dbReference>
<keyword evidence="6 9" id="KW-0812">Transmembrane</keyword>
<dbReference type="SUPFAM" id="SSF161098">
    <property type="entry name" value="MetI-like"/>
    <property type="match status" value="1"/>
</dbReference>
<accession>B8D0H1</accession>
<evidence type="ECO:0000256" key="8">
    <source>
        <dbReference type="ARBA" id="ARBA00023136"/>
    </source>
</evidence>
<evidence type="ECO:0000256" key="4">
    <source>
        <dbReference type="ARBA" id="ARBA00022475"/>
    </source>
</evidence>
<feature type="transmembrane region" description="Helical" evidence="9">
    <location>
        <begin position="89"/>
        <end position="122"/>
    </location>
</feature>
<gene>
    <name evidence="12" type="ordered locus">Hore_21615</name>
</gene>
<dbReference type="KEGG" id="hor:Hore_21615"/>
<proteinExistence type="inferred from homology"/>
<comment type="subcellular location">
    <subcellularLocation>
        <location evidence="1 9">Cell membrane</location>
        <topology evidence="1 9">Multi-pass membrane protein</topology>
    </subcellularLocation>
</comment>
<evidence type="ECO:0000256" key="9">
    <source>
        <dbReference type="RuleBase" id="RU363032"/>
    </source>
</evidence>
<comment type="similarity">
    <text evidence="2 10">Belongs to the binding-protein-dependent transport system permease family. CysTW subfamily.</text>
</comment>
<feature type="transmembrane region" description="Helical" evidence="9">
    <location>
        <begin position="217"/>
        <end position="238"/>
    </location>
</feature>
<dbReference type="Pfam" id="PF00528">
    <property type="entry name" value="BPD_transp_1"/>
    <property type="match status" value="1"/>
</dbReference>
<dbReference type="Gene3D" id="1.10.3720.10">
    <property type="entry name" value="MetI-like"/>
    <property type="match status" value="1"/>
</dbReference>
<evidence type="ECO:0000259" key="11">
    <source>
        <dbReference type="PROSITE" id="PS50928"/>
    </source>
</evidence>
<dbReference type="GO" id="GO:0005886">
    <property type="term" value="C:plasma membrane"/>
    <property type="evidence" value="ECO:0007669"/>
    <property type="project" value="UniProtKB-SubCell"/>
</dbReference>
<sequence>MSLKQRGDSIPPLQLPIKSITGEDVMLNWKTKEKLIKGTLFIFALSSIVFLTAIVITLFNEGLPIFNETGILEFIFGREWYPYYDDYGILPLICASLLVTVGAMVVSVPLGISSAIFISYILPDKLKNYVKPIVELLAGVPSVVYGLFGMKILAPFIRDLFNLPTGLNGLTASIMLGIMALPTISSLAEDAISSVPKSFRNASLALGGTKWETISKVILPTASSGIVTAVILGMGRAIGETMTVLMVAGGASAMPDSILRPLRPMTANIAAEMGEAPVGSEHYHALFGIGIILFFITLLFNIIADIASQRFKEKVSGL</sequence>
<keyword evidence="3 9" id="KW-0813">Transport</keyword>
<evidence type="ECO:0000256" key="3">
    <source>
        <dbReference type="ARBA" id="ARBA00022448"/>
    </source>
</evidence>
<evidence type="ECO:0000256" key="10">
    <source>
        <dbReference type="RuleBase" id="RU363054"/>
    </source>
</evidence>
<dbReference type="GO" id="GO:0006817">
    <property type="term" value="P:phosphate ion transport"/>
    <property type="evidence" value="ECO:0007669"/>
    <property type="project" value="UniProtKB-KW"/>
</dbReference>
<evidence type="ECO:0000256" key="2">
    <source>
        <dbReference type="ARBA" id="ARBA00007069"/>
    </source>
</evidence>
<dbReference type="InterPro" id="IPR000515">
    <property type="entry name" value="MetI-like"/>
</dbReference>
<feature type="transmembrane region" description="Helical" evidence="9">
    <location>
        <begin position="283"/>
        <end position="304"/>
    </location>
</feature>
<name>B8D0H1_HALOH</name>
<keyword evidence="13" id="KW-1185">Reference proteome</keyword>
<dbReference type="InterPro" id="IPR035906">
    <property type="entry name" value="MetI-like_sf"/>
</dbReference>
<feature type="transmembrane region" description="Helical" evidence="9">
    <location>
        <begin position="169"/>
        <end position="188"/>
    </location>
</feature>
<reference evidence="12 13" key="1">
    <citation type="journal article" date="2009" name="PLoS ONE">
        <title>Genome analysis of the anaerobic thermohalophilic bacterium Halothermothrix orenii.</title>
        <authorList>
            <person name="Mavromatis K."/>
            <person name="Ivanova N."/>
            <person name="Anderson I."/>
            <person name="Lykidis A."/>
            <person name="Hooper S.D."/>
            <person name="Sun H."/>
            <person name="Kunin V."/>
            <person name="Lapidus A."/>
            <person name="Hugenholtz P."/>
            <person name="Patel B."/>
            <person name="Kyrpides N.C."/>
        </authorList>
    </citation>
    <scope>NUCLEOTIDE SEQUENCE [LARGE SCALE GENOMIC DNA]</scope>
    <source>
        <strain evidence="13">H 168 / OCM 544 / DSM 9562</strain>
    </source>
</reference>
<evidence type="ECO:0000313" key="13">
    <source>
        <dbReference type="Proteomes" id="UP000000719"/>
    </source>
</evidence>
<keyword evidence="4 10" id="KW-1003">Cell membrane</keyword>
<dbReference type="eggNOG" id="COG0573">
    <property type="taxonomic scope" value="Bacteria"/>
</dbReference>
<dbReference type="CDD" id="cd06261">
    <property type="entry name" value="TM_PBP2"/>
    <property type="match status" value="1"/>
</dbReference>
<feature type="transmembrane region" description="Helical" evidence="9">
    <location>
        <begin position="134"/>
        <end position="157"/>
    </location>
</feature>
<dbReference type="STRING" id="373903.Hore_21615"/>
<evidence type="ECO:0000256" key="6">
    <source>
        <dbReference type="ARBA" id="ARBA00022692"/>
    </source>
</evidence>
<keyword evidence="5 10" id="KW-0592">Phosphate transport</keyword>
<dbReference type="HOGENOM" id="CLU_033621_1_0_9"/>
<dbReference type="PROSITE" id="PS50928">
    <property type="entry name" value="ABC_TM1"/>
    <property type="match status" value="1"/>
</dbReference>
<dbReference type="InterPro" id="IPR051124">
    <property type="entry name" value="Phosphate_Transport_Permease"/>
</dbReference>
<protein>
    <recommendedName>
        <fullName evidence="10">Phosphate transport system permease protein</fullName>
    </recommendedName>
</protein>
<feature type="domain" description="ABC transmembrane type-1" evidence="11">
    <location>
        <begin position="93"/>
        <end position="304"/>
    </location>
</feature>
<dbReference type="EMBL" id="CP001098">
    <property type="protein sequence ID" value="ACL70907.1"/>
    <property type="molecule type" value="Genomic_DNA"/>
</dbReference>
<feature type="transmembrane region" description="Helical" evidence="9">
    <location>
        <begin position="40"/>
        <end position="59"/>
    </location>
</feature>
<evidence type="ECO:0000256" key="7">
    <source>
        <dbReference type="ARBA" id="ARBA00022989"/>
    </source>
</evidence>
<evidence type="ECO:0000256" key="1">
    <source>
        <dbReference type="ARBA" id="ARBA00004651"/>
    </source>
</evidence>
<dbReference type="InterPro" id="IPR011864">
    <property type="entry name" value="Phosphate_PstC"/>
</dbReference>
<keyword evidence="8 9" id="KW-0472">Membrane</keyword>
<dbReference type="NCBIfam" id="TIGR02138">
    <property type="entry name" value="phosphate_pstC"/>
    <property type="match status" value="1"/>
</dbReference>
<dbReference type="Proteomes" id="UP000000719">
    <property type="component" value="Chromosome"/>
</dbReference>
<comment type="function">
    <text evidence="10">Part of the binding-protein-dependent transport system for phosphate; probably responsible for the translocation of the substrate across the membrane.</text>
</comment>
<dbReference type="AlphaFoldDB" id="B8D0H1"/>
<dbReference type="PANTHER" id="PTHR30425:SF1">
    <property type="entry name" value="PHOSPHATE TRANSPORT SYSTEM PERMEASE PROTEIN PSTC"/>
    <property type="match status" value="1"/>
</dbReference>
<keyword evidence="7 9" id="KW-1133">Transmembrane helix</keyword>
<evidence type="ECO:0000313" key="12">
    <source>
        <dbReference type="EMBL" id="ACL70907.1"/>
    </source>
</evidence>
<evidence type="ECO:0000256" key="5">
    <source>
        <dbReference type="ARBA" id="ARBA00022592"/>
    </source>
</evidence>
<dbReference type="GO" id="GO:0005315">
    <property type="term" value="F:phosphate transmembrane transporter activity"/>
    <property type="evidence" value="ECO:0007669"/>
    <property type="project" value="InterPro"/>
</dbReference>